<proteinExistence type="inferred from homology"/>
<sequence>MLEDSKQDTLHIAYTNDIHSHFPAMERIAEMVEQLRAQYGSSLLLLDIGDHMDRAAVETEGTLGQANVDMLNLTGYDAITIGNNEGLTLTLEMLQQAYSGLICPVVCGNFREYATGEPPSWMNERLIIERGGMRIGLIGATAAYPLLYNLLGIEAMDPIAAIAAEVRQMRSEVDLIIVMSHLGLQVDEEMAARIPGIDLILGGHTHHLLEVPLVIGDTTISAAGKYGRYLGLITITRSKATGKPVVTAGRCIPVDEGAGSEAIRKALEIHRAAADERMNTEIAFTDRKLELDESYESESPFANFLAQAVRRHTNTEISLVNSGQLLGELPQGEITWGMLHHLCPSPINPCRLFLTGEDILYTLEQSLLPEWTGRAITGYGFRGKVLGGICVDGMEIIYDPSGEPYQRIIQASIQGVPLQQKQTYAVGTLSMFTFGNGYERIKTGKEIVYMLPDFLRDLLRHELQVPGAIEQCRLNRWIPLDK</sequence>
<dbReference type="Proteomes" id="UP000681162">
    <property type="component" value="Unassembled WGS sequence"/>
</dbReference>
<dbReference type="Gene3D" id="3.90.780.10">
    <property type="entry name" value="5'-Nucleotidase, C-terminal domain"/>
    <property type="match status" value="1"/>
</dbReference>
<dbReference type="SUPFAM" id="SSF56300">
    <property type="entry name" value="Metallo-dependent phosphatases"/>
    <property type="match status" value="1"/>
</dbReference>
<dbReference type="Pfam" id="PF02872">
    <property type="entry name" value="5_nucleotid_C"/>
    <property type="match status" value="1"/>
</dbReference>
<dbReference type="Gene3D" id="3.60.21.10">
    <property type="match status" value="1"/>
</dbReference>
<dbReference type="InterPro" id="IPR036907">
    <property type="entry name" value="5'-Nucleotdase_C_sf"/>
</dbReference>
<dbReference type="PANTHER" id="PTHR11575:SF23">
    <property type="entry name" value="5-NUCLEOTIDASE FAMILY PROTEIN"/>
    <property type="match status" value="1"/>
</dbReference>
<evidence type="ECO:0000259" key="4">
    <source>
        <dbReference type="Pfam" id="PF02872"/>
    </source>
</evidence>
<dbReference type="InterPro" id="IPR006179">
    <property type="entry name" value="5_nucleotidase/apyrase"/>
</dbReference>
<evidence type="ECO:0000313" key="6">
    <source>
        <dbReference type="Proteomes" id="UP000681162"/>
    </source>
</evidence>
<dbReference type="EMBL" id="BORR01000013">
    <property type="protein sequence ID" value="GIO38642.1"/>
    <property type="molecule type" value="Genomic_DNA"/>
</dbReference>
<dbReference type="GO" id="GO:0008768">
    <property type="term" value="F:UDP-sugar diphosphatase activity"/>
    <property type="evidence" value="ECO:0007669"/>
    <property type="project" value="TreeGrafter"/>
</dbReference>
<dbReference type="GO" id="GO:0009166">
    <property type="term" value="P:nucleotide catabolic process"/>
    <property type="evidence" value="ECO:0007669"/>
    <property type="project" value="InterPro"/>
</dbReference>
<dbReference type="GO" id="GO:0000166">
    <property type="term" value="F:nucleotide binding"/>
    <property type="evidence" value="ECO:0007669"/>
    <property type="project" value="UniProtKB-KW"/>
</dbReference>
<name>A0A919XSZ5_9BACL</name>
<accession>A0A919XSZ5</accession>
<gene>
    <name evidence="5" type="primary">yunD</name>
    <name evidence="5" type="ORF">J41TS12_35030</name>
</gene>
<dbReference type="PANTHER" id="PTHR11575">
    <property type="entry name" value="5'-NUCLEOTIDASE-RELATED"/>
    <property type="match status" value="1"/>
</dbReference>
<comment type="caution">
    <text evidence="5">The sequence shown here is derived from an EMBL/GenBank/DDBJ whole genome shotgun (WGS) entry which is preliminary data.</text>
</comment>
<dbReference type="GO" id="GO:0030288">
    <property type="term" value="C:outer membrane-bounded periplasmic space"/>
    <property type="evidence" value="ECO:0007669"/>
    <property type="project" value="TreeGrafter"/>
</dbReference>
<dbReference type="GO" id="GO:0008253">
    <property type="term" value="F:5'-nucleotidase activity"/>
    <property type="evidence" value="ECO:0007669"/>
    <property type="project" value="TreeGrafter"/>
</dbReference>
<evidence type="ECO:0000256" key="2">
    <source>
        <dbReference type="RuleBase" id="RU362119"/>
    </source>
</evidence>
<evidence type="ECO:0000259" key="3">
    <source>
        <dbReference type="Pfam" id="PF00149"/>
    </source>
</evidence>
<feature type="domain" description="Calcineurin-like phosphoesterase" evidence="3">
    <location>
        <begin position="11"/>
        <end position="207"/>
    </location>
</feature>
<reference evidence="5 6" key="1">
    <citation type="submission" date="2021-03" db="EMBL/GenBank/DDBJ databases">
        <title>Antimicrobial resistance genes in bacteria isolated from Japanese honey, and their potential for conferring macrolide and lincosamide resistance in the American foulbrood pathogen Paenibacillus larvae.</title>
        <authorList>
            <person name="Okamoto M."/>
            <person name="Kumagai M."/>
            <person name="Kanamori H."/>
            <person name="Takamatsu D."/>
        </authorList>
    </citation>
    <scope>NUCLEOTIDE SEQUENCE [LARGE SCALE GENOMIC DNA]</scope>
    <source>
        <strain evidence="5 6">J41TS12</strain>
    </source>
</reference>
<dbReference type="CDD" id="cd00845">
    <property type="entry name" value="MPP_UshA_N_like"/>
    <property type="match status" value="1"/>
</dbReference>
<keyword evidence="2" id="KW-0547">Nucleotide-binding</keyword>
<comment type="similarity">
    <text evidence="2">Belongs to the 5'-nucleotidase family.</text>
</comment>
<dbReference type="InterPro" id="IPR008334">
    <property type="entry name" value="5'-Nucleotdase_C"/>
</dbReference>
<dbReference type="SUPFAM" id="SSF55816">
    <property type="entry name" value="5'-nucleotidase (syn. UDP-sugar hydrolase), C-terminal domain"/>
    <property type="match status" value="1"/>
</dbReference>
<evidence type="ECO:0000256" key="1">
    <source>
        <dbReference type="ARBA" id="ARBA00022729"/>
    </source>
</evidence>
<evidence type="ECO:0000313" key="5">
    <source>
        <dbReference type="EMBL" id="GIO38642.1"/>
    </source>
</evidence>
<dbReference type="InterPro" id="IPR004843">
    <property type="entry name" value="Calcineurin-like_PHP"/>
</dbReference>
<dbReference type="InterPro" id="IPR029052">
    <property type="entry name" value="Metallo-depent_PP-like"/>
</dbReference>
<dbReference type="PRINTS" id="PR01607">
    <property type="entry name" value="APYRASEFAMLY"/>
</dbReference>
<keyword evidence="2" id="KW-0378">Hydrolase</keyword>
<organism evidence="5 6">
    <name type="scientific">Paenibacillus antibioticophila</name>
    <dbReference type="NCBI Taxonomy" id="1274374"/>
    <lineage>
        <taxon>Bacteria</taxon>
        <taxon>Bacillati</taxon>
        <taxon>Bacillota</taxon>
        <taxon>Bacilli</taxon>
        <taxon>Bacillales</taxon>
        <taxon>Paenibacillaceae</taxon>
        <taxon>Paenibacillus</taxon>
    </lineage>
</organism>
<keyword evidence="1" id="KW-0732">Signal</keyword>
<keyword evidence="6" id="KW-1185">Reference proteome</keyword>
<protein>
    <submittedName>
        <fullName evidence="5">Metallophosphoesterase YunD</fullName>
    </submittedName>
</protein>
<dbReference type="Pfam" id="PF00149">
    <property type="entry name" value="Metallophos"/>
    <property type="match status" value="1"/>
</dbReference>
<feature type="domain" description="5'-Nucleotidase C-terminal" evidence="4">
    <location>
        <begin position="284"/>
        <end position="431"/>
    </location>
</feature>
<dbReference type="AlphaFoldDB" id="A0A919XSZ5"/>